<dbReference type="AlphaFoldDB" id="A0A4V3WR49"/>
<dbReference type="Proteomes" id="UP000306102">
    <property type="component" value="Unassembled WGS sequence"/>
</dbReference>
<dbReference type="STRING" id="542762.A0A4V3WR49"/>
<evidence type="ECO:0000256" key="1">
    <source>
        <dbReference type="SAM" id="MobiDB-lite"/>
    </source>
</evidence>
<dbReference type="InterPro" id="IPR055296">
    <property type="entry name" value="SRL2-like"/>
</dbReference>
<evidence type="ECO:0000313" key="3">
    <source>
        <dbReference type="Proteomes" id="UP000306102"/>
    </source>
</evidence>
<dbReference type="PANTHER" id="PTHR46087">
    <property type="entry name" value="PUTATIVE, EXPRESSED-RELATED"/>
    <property type="match status" value="1"/>
</dbReference>
<reference evidence="2 3" key="1">
    <citation type="journal article" date="2018" name="Proc. Natl. Acad. Sci. U.S.A.">
        <title>Draft genome sequence of Camellia sinensis var. sinensis provides insights into the evolution of the tea genome and tea quality.</title>
        <authorList>
            <person name="Wei C."/>
            <person name="Yang H."/>
            <person name="Wang S."/>
            <person name="Zhao J."/>
            <person name="Liu C."/>
            <person name="Gao L."/>
            <person name="Xia E."/>
            <person name="Lu Y."/>
            <person name="Tai Y."/>
            <person name="She G."/>
            <person name="Sun J."/>
            <person name="Cao H."/>
            <person name="Tong W."/>
            <person name="Gao Q."/>
            <person name="Li Y."/>
            <person name="Deng W."/>
            <person name="Jiang X."/>
            <person name="Wang W."/>
            <person name="Chen Q."/>
            <person name="Zhang S."/>
            <person name="Li H."/>
            <person name="Wu J."/>
            <person name="Wang P."/>
            <person name="Li P."/>
            <person name="Shi C."/>
            <person name="Zheng F."/>
            <person name="Jian J."/>
            <person name="Huang B."/>
            <person name="Shan D."/>
            <person name="Shi M."/>
            <person name="Fang C."/>
            <person name="Yue Y."/>
            <person name="Li F."/>
            <person name="Li D."/>
            <person name="Wei S."/>
            <person name="Han B."/>
            <person name="Jiang C."/>
            <person name="Yin Y."/>
            <person name="Xia T."/>
            <person name="Zhang Z."/>
            <person name="Bennetzen J.L."/>
            <person name="Zhao S."/>
            <person name="Wan X."/>
        </authorList>
    </citation>
    <scope>NUCLEOTIDE SEQUENCE [LARGE SCALE GENOMIC DNA]</scope>
    <source>
        <strain evidence="3">cv. Shuchazao</strain>
        <tissue evidence="2">Leaf</tissue>
    </source>
</reference>
<accession>A0A4V3WR49</accession>
<evidence type="ECO:0000313" key="2">
    <source>
        <dbReference type="EMBL" id="THG22897.1"/>
    </source>
</evidence>
<dbReference type="EMBL" id="SDRB02000619">
    <property type="protein sequence ID" value="THG22897.1"/>
    <property type="molecule type" value="Genomic_DNA"/>
</dbReference>
<dbReference type="PANTHER" id="PTHR46087:SF7">
    <property type="entry name" value="CYCLIN-LIKE PROTEIN"/>
    <property type="match status" value="1"/>
</dbReference>
<proteinExistence type="predicted"/>
<protein>
    <submittedName>
        <fullName evidence="2">Uncharacterized protein</fullName>
    </submittedName>
</protein>
<gene>
    <name evidence="2" type="ORF">TEA_026944</name>
</gene>
<keyword evidence="3" id="KW-1185">Reference proteome</keyword>
<organism evidence="2 3">
    <name type="scientific">Camellia sinensis var. sinensis</name>
    <name type="common">China tea</name>
    <dbReference type="NCBI Taxonomy" id="542762"/>
    <lineage>
        <taxon>Eukaryota</taxon>
        <taxon>Viridiplantae</taxon>
        <taxon>Streptophyta</taxon>
        <taxon>Embryophyta</taxon>
        <taxon>Tracheophyta</taxon>
        <taxon>Spermatophyta</taxon>
        <taxon>Magnoliopsida</taxon>
        <taxon>eudicotyledons</taxon>
        <taxon>Gunneridae</taxon>
        <taxon>Pentapetalae</taxon>
        <taxon>asterids</taxon>
        <taxon>Ericales</taxon>
        <taxon>Theaceae</taxon>
        <taxon>Camellia</taxon>
    </lineage>
</organism>
<comment type="caution">
    <text evidence="2">The sequence shown here is derived from an EMBL/GenBank/DDBJ whole genome shotgun (WGS) entry which is preliminary data.</text>
</comment>
<name>A0A4V3WR49_CAMSN</name>
<feature type="region of interest" description="Disordered" evidence="1">
    <location>
        <begin position="50"/>
        <end position="75"/>
    </location>
</feature>
<sequence>MVVGSTSKAVGAKKPRHECWIATQKLTQGVTRSNLNRVVLVVLENCGGPKEKSDELNQGTPSEEPKVDGHVSPSPGAMTRVMSWKKIVNERGEVNVTVEDARTPQFWSRVCLHNMVKLAKEATTIRRVLESLFRYFDKGNLWSPEHGLALSVLMDMQLLMECSGQNTHFLLSTLIKHLDHKNVLKDPDMQVHIVDIATSLARETKVQPSVTILGAYSDMMRHLRKSIHCSLDDSNLGEEIIQWNKKYGAAVDQCLVQLSRKVGDAGPILDIMSVMLESISNITVMARTTIAAVYRTAQIAFPEALFHQLLLAMVCLDYETRLGAHRVFSVVLVPSSVCPRRSSTTSSAKAADIQRTLSRTASVFSSSAALFEKMKKEQSSPQENLCRESKDKIVDGEDEKINNQSMLNRLKSSYSRAYSMKRNSLSVDTDQEPPQEAISLRLSTRQINLLFSSLWAQAISPLNTPENYEAIAHTYSLLVLFSRTKNSSQEALIQGFQLAFSLRSISLGAGPLQPSRRRSLFTLATSMIIFAAKAYNILPLVPCAKAAVTGNTVDPFLQLVDDCKLQAVNNGLDSLGKVYGSKEDDDDALKSLSAIVIKDDQSKESFASMIVKTLGISSKQEISTMKEQLLKDFLPDDACPLGTQLSMETPGQIYQYDSKDDKSFDEDKPPMFSIDDDMAVNALENQPNPDLLLPVENPSLLSVNQFLDSSGNPFLDQNFSANPATGMTPMLCATEYQHHPDFFMLPAASPFDHFLKAAGS</sequence>